<name>A0A6J7WDQ1_9CAUD</name>
<evidence type="ECO:0000313" key="1">
    <source>
        <dbReference type="EMBL" id="CAB5162434.1"/>
    </source>
</evidence>
<protein>
    <recommendedName>
        <fullName evidence="2">VRR-NUC domain containing protein</fullName>
    </recommendedName>
</protein>
<dbReference type="InterPro" id="IPR011856">
    <property type="entry name" value="tRNA_endonuc-like_dom_sf"/>
</dbReference>
<dbReference type="Gene3D" id="3.40.1350.10">
    <property type="match status" value="1"/>
</dbReference>
<gene>
    <name evidence="1" type="ORF">UFOVP152_28</name>
</gene>
<evidence type="ECO:0008006" key="2">
    <source>
        <dbReference type="Google" id="ProtNLM"/>
    </source>
</evidence>
<organism evidence="1">
    <name type="scientific">uncultured Caudovirales phage</name>
    <dbReference type="NCBI Taxonomy" id="2100421"/>
    <lineage>
        <taxon>Viruses</taxon>
        <taxon>Duplodnaviria</taxon>
        <taxon>Heunggongvirae</taxon>
        <taxon>Uroviricota</taxon>
        <taxon>Caudoviricetes</taxon>
        <taxon>Peduoviridae</taxon>
        <taxon>Maltschvirus</taxon>
        <taxon>Maltschvirus maltsch</taxon>
    </lineage>
</organism>
<dbReference type="GO" id="GO:0003676">
    <property type="term" value="F:nucleic acid binding"/>
    <property type="evidence" value="ECO:0007669"/>
    <property type="project" value="InterPro"/>
</dbReference>
<dbReference type="EMBL" id="LR798200">
    <property type="protein sequence ID" value="CAB5162434.1"/>
    <property type="molecule type" value="Genomic_DNA"/>
</dbReference>
<reference evidence="1" key="1">
    <citation type="submission" date="2020-05" db="EMBL/GenBank/DDBJ databases">
        <authorList>
            <person name="Chiriac C."/>
            <person name="Salcher M."/>
            <person name="Ghai R."/>
            <person name="Kavagutti S V."/>
        </authorList>
    </citation>
    <scope>NUCLEOTIDE SEQUENCE</scope>
</reference>
<sequence length="145" mass="15801">MHMATPAYLLRLMHYVKLTRVTLGPEDLTCMAFVTELRAATLGGRLRAVWTHPANELAGLSPRSPRPMLVRAAIARALGLITGSSDYLFLWEGGSLAMEFKSDKGSLTDGQRDFRSWCADMGVPFHVVRSASAGLQILRDAGVLA</sequence>
<proteinExistence type="predicted"/>
<accession>A0A6J7WDQ1</accession>